<evidence type="ECO:0000313" key="1">
    <source>
        <dbReference type="EMBL" id="PNS22380.1"/>
    </source>
</evidence>
<dbReference type="STRING" id="3694.B9IHF8"/>
<gene>
    <name evidence="1" type="ORF">POPTR_T149400</name>
</gene>
<accession>B9IHF8</accession>
<reference evidence="1" key="1">
    <citation type="journal article" date="2006" name="Science">
        <title>The genome of black cottonwood, Populus trichocarpa (Torr. &amp; Gray).</title>
        <authorList>
            <person name="Tuskan G.A."/>
            <person name="Difazio S."/>
            <person name="Jansson S."/>
            <person name="Bohlmann J."/>
            <person name="Grigoriev I."/>
            <person name="Hellsten U."/>
            <person name="Putnam N."/>
            <person name="Ralph S."/>
            <person name="Rombauts S."/>
            <person name="Salamov A."/>
            <person name="Schein J."/>
            <person name="Sterck L."/>
            <person name="Aerts A."/>
            <person name="Bhalerao R.R."/>
            <person name="Bhalerao R.P."/>
            <person name="Blaudez D."/>
            <person name="Boerjan W."/>
            <person name="Brun A."/>
            <person name="Brunner A."/>
            <person name="Busov V."/>
            <person name="Campbell M."/>
            <person name="Carlson J."/>
            <person name="Chalot M."/>
            <person name="Chapman J."/>
            <person name="Chen G.L."/>
            <person name="Cooper D."/>
            <person name="Coutinho P.M."/>
            <person name="Couturier J."/>
            <person name="Covert S."/>
            <person name="Cronk Q."/>
            <person name="Cunningham R."/>
            <person name="Davis J."/>
            <person name="Degroeve S."/>
            <person name="Dejardin A."/>
            <person name="Depamphilis C."/>
            <person name="Detter J."/>
            <person name="Dirks B."/>
            <person name="Dubchak I."/>
            <person name="Duplessis S."/>
            <person name="Ehlting J."/>
            <person name="Ellis B."/>
            <person name="Gendler K."/>
            <person name="Goodstein D."/>
            <person name="Gribskov M."/>
            <person name="Grimwood J."/>
            <person name="Groover A."/>
            <person name="Gunter L."/>
            <person name="Hamberger B."/>
            <person name="Heinze B."/>
            <person name="Helariutta Y."/>
            <person name="Henrissat B."/>
            <person name="Holligan D."/>
            <person name="Holt R."/>
            <person name="Huang W."/>
            <person name="Islam-Faridi N."/>
            <person name="Jones S."/>
            <person name="Jones-Rhoades M."/>
            <person name="Jorgensen R."/>
            <person name="Joshi C."/>
            <person name="Kangasjarvi J."/>
            <person name="Karlsson J."/>
            <person name="Kelleher C."/>
            <person name="Kirkpatrick R."/>
            <person name="Kirst M."/>
            <person name="Kohler A."/>
            <person name="Kalluri U."/>
            <person name="Larimer F."/>
            <person name="Leebens-Mack J."/>
            <person name="Leple J.C."/>
            <person name="Locascio P."/>
            <person name="Lou Y."/>
            <person name="Lucas S."/>
            <person name="Martin F."/>
            <person name="Montanini B."/>
            <person name="Napoli C."/>
            <person name="Nelson D.R."/>
            <person name="Nelson C."/>
            <person name="Nieminen K."/>
            <person name="Nilsson O."/>
            <person name="Pereda V."/>
            <person name="Peter G."/>
            <person name="Philippe R."/>
            <person name="Pilate G."/>
            <person name="Poliakov A."/>
            <person name="Razumovskaya J."/>
            <person name="Richardson P."/>
            <person name="Rinaldi C."/>
            <person name="Ritland K."/>
            <person name="Rouze P."/>
            <person name="Ryaboy D."/>
            <person name="Schmutz J."/>
            <person name="Schrader J."/>
            <person name="Segerman B."/>
            <person name="Shin H."/>
            <person name="Siddiqui A."/>
            <person name="Sterky F."/>
            <person name="Terry A."/>
            <person name="Tsai C.J."/>
            <person name="Uberbacher E."/>
            <person name="Unneberg P."/>
            <person name="Vahala J."/>
            <person name="Wall K."/>
            <person name="Wessler S."/>
            <person name="Yang G."/>
            <person name="Yin T."/>
            <person name="Douglas C."/>
            <person name="Marra M."/>
            <person name="Sandberg G."/>
            <person name="Van de Peer Y."/>
            <person name="Rokhsar D."/>
        </authorList>
    </citation>
    <scope>NUCLEOTIDE SEQUENCE [LARGE SCALE GENOMIC DNA]</scope>
    <source>
        <strain evidence="1">Nisqually-1</strain>
    </source>
</reference>
<dbReference type="AlphaFoldDB" id="B9IHF8"/>
<sequence length="105" mass="12216">MCHMMDHGSTRIHHFEIGDHDVREGKYVKPCRDCEYCNEGLGVHSSNGLVTRFNGNDVDGTITETRILQFLSYSGNKDNLKTQTIFFWQKFPYRKVQTLKEVRTS</sequence>
<organism evidence="1">
    <name type="scientific">Populus trichocarpa</name>
    <name type="common">Western balsam poplar</name>
    <name type="synonym">Populus balsamifera subsp. trichocarpa</name>
    <dbReference type="NCBI Taxonomy" id="3694"/>
    <lineage>
        <taxon>Eukaryota</taxon>
        <taxon>Viridiplantae</taxon>
        <taxon>Streptophyta</taxon>
        <taxon>Embryophyta</taxon>
        <taxon>Tracheophyta</taxon>
        <taxon>Spermatophyta</taxon>
        <taxon>Magnoliopsida</taxon>
        <taxon>eudicotyledons</taxon>
        <taxon>Gunneridae</taxon>
        <taxon>Pentapetalae</taxon>
        <taxon>rosids</taxon>
        <taxon>fabids</taxon>
        <taxon>Malpighiales</taxon>
        <taxon>Salicaceae</taxon>
        <taxon>Saliceae</taxon>
        <taxon>Populus</taxon>
    </lineage>
</organism>
<protein>
    <submittedName>
        <fullName evidence="1">Uncharacterized protein</fullName>
    </submittedName>
</protein>
<name>B9IHF8_POPTR</name>
<dbReference type="HOGENOM" id="CLU_2241230_0_0_1"/>
<reference evidence="1" key="2">
    <citation type="submission" date="2017-07" db="EMBL/GenBank/DDBJ databases">
        <title>WGS assembly of Populus trichocarpa.</title>
        <authorList>
            <person name="Tuskan G."/>
            <person name="Difazio S."/>
            <person name="Jansson S."/>
            <person name="Bohlmann J."/>
            <person name="Grigoriev I."/>
            <person name="Hellsten U."/>
            <person name="Putnam N."/>
            <person name="Ralph S."/>
            <person name="Rombauts S."/>
            <person name="Salamov A."/>
            <person name="Schein J."/>
            <person name="Sterck L."/>
            <person name="Aerts A."/>
            <person name="Bhalerao R."/>
            <person name="Bhalerao R."/>
            <person name="Blaudez D."/>
            <person name="Boerjan W."/>
            <person name="Brun A."/>
            <person name="Brunner A."/>
            <person name="Busov V."/>
            <person name="Campbell M."/>
            <person name="Carlson J."/>
            <person name="Chalot M."/>
            <person name="Chapman J."/>
            <person name="Chen G."/>
            <person name="Cooper D."/>
            <person name="Coutinho P."/>
            <person name="Couturier J."/>
            <person name="Covert S."/>
            <person name="Cronk Q."/>
            <person name="Cunningham R."/>
            <person name="Davis J."/>
            <person name="Degroeve S."/>
            <person name="Dejardin A."/>
            <person name="Depamphilis C."/>
            <person name="Detter J."/>
            <person name="Dirks B."/>
            <person name="Dubchak I."/>
            <person name="Duplessis S."/>
            <person name="Ehlting J."/>
            <person name="Ellis B."/>
            <person name="Gendler K."/>
            <person name="Goodstein D."/>
            <person name="Gribskov M."/>
            <person name="Grimwood J."/>
            <person name="Groover A."/>
            <person name="Gunter L."/>
            <person name="Hamberger B."/>
            <person name="Heinze B."/>
            <person name="Helariutta Y."/>
            <person name="Henrissat B."/>
            <person name="Holligan D."/>
            <person name="Holt R."/>
            <person name="Huang W."/>
            <person name="Islam-Faridi N."/>
            <person name="Jones S."/>
            <person name="Jones-Rhoades M."/>
            <person name="Jorgensen R."/>
            <person name="Joshi C."/>
            <person name="Kangasjarvi J."/>
            <person name="Karlsson J."/>
            <person name="Kelleher C."/>
            <person name="Kirkpatrick R."/>
            <person name="Kirst M."/>
            <person name="Kohler A."/>
            <person name="Kalluri U."/>
            <person name="Larimer F."/>
            <person name="Leebens-Mack J."/>
            <person name="Leple J."/>
            <person name="Locascio P."/>
            <person name="Lou Y."/>
            <person name="Lucas S."/>
            <person name="Martin F."/>
            <person name="Montanini B."/>
            <person name="Napoli C."/>
            <person name="Nelson D."/>
            <person name="Nelson C."/>
            <person name="Nieminen K."/>
            <person name="Nilsson O."/>
            <person name="Pereda V."/>
            <person name="Peter G."/>
            <person name="Philippe R."/>
            <person name="Pilate G."/>
            <person name="Poliakov A."/>
            <person name="Razumovskaya J."/>
            <person name="Richardson P."/>
            <person name="Rinaldi C."/>
            <person name="Ritland K."/>
            <person name="Rouze P."/>
            <person name="Ryaboy D."/>
            <person name="Schmutz J."/>
            <person name="Schrader J."/>
            <person name="Segerman B."/>
            <person name="Shin H."/>
            <person name="Siddiqui A."/>
            <person name="Sterky F."/>
            <person name="Terry A."/>
            <person name="Tsai C."/>
            <person name="Uberbacher E."/>
            <person name="Unneberg P."/>
            <person name="Vahala J."/>
            <person name="Wall K."/>
            <person name="Wessler S."/>
            <person name="Yang G."/>
            <person name="Yin T."/>
            <person name="Douglas C."/>
            <person name="Marra M."/>
            <person name="Sandberg G."/>
            <person name="Van De Peer Y."/>
            <person name="Rokhsar D."/>
        </authorList>
    </citation>
    <scope>NUCLEOTIDE SEQUENCE</scope>
    <source>
        <strain evidence="1">Nisqually-1</strain>
    </source>
</reference>
<dbReference type="InParanoid" id="B9IHF8"/>
<dbReference type="SUPFAM" id="SSF50129">
    <property type="entry name" value="GroES-like"/>
    <property type="match status" value="1"/>
</dbReference>
<dbReference type="EMBL" id="KZ623550">
    <property type="protein sequence ID" value="PNS22380.1"/>
    <property type="molecule type" value="Genomic_DNA"/>
</dbReference>
<proteinExistence type="predicted"/>
<dbReference type="InterPro" id="IPR011032">
    <property type="entry name" value="GroES-like_sf"/>
</dbReference>